<evidence type="ECO:0000313" key="3">
    <source>
        <dbReference type="EMBL" id="QDL56554.1"/>
    </source>
</evidence>
<keyword evidence="4" id="KW-1185">Reference proteome</keyword>
<dbReference type="PANTHER" id="PTHR11328">
    <property type="entry name" value="MAJOR FACILITATOR SUPERFAMILY DOMAIN-CONTAINING PROTEIN"/>
    <property type="match status" value="1"/>
</dbReference>
<sequence>MQAHATPSIADTPAPQGGVAPASAALRVADGVRYGLLGFPLAFCALPLYVLMPNLYATQWGVSLAALGAVLLAARIFDALLDPLLGRWCDHLYARSLGAVQAMGRWAALLLAVGFCALFTPAVRESDALLWWALGSLLLTYLGYSALTVAHHSWGAMLGGDAVRRSHIVAWREGMGLVGVVLAAVIPGALGLPAMLWVFVVGLALACWAWSYALRPERPAPVADTAAGPADQPLSLWHAWRVPAFVRLMAVYVPNGIASAVPATLVLFFIQDRLQADAAWQSACLALYFVSGAASLPLWMRAVRRWGLVRSWGLGMVLSVLSFAGAGLLGAGDVAWFALVCVLSGTALGSDLALPGALLAGVIGDAGHQGRGEGVYMGWWNFATKLNLALAAGLALPLLGLLGYTPGAREPHALHMLSLAYCVLPLVLKGIAFAALACLLLKREALPHARIASSTPT</sequence>
<feature type="transmembrane region" description="Helical" evidence="2">
    <location>
        <begin position="280"/>
        <end position="300"/>
    </location>
</feature>
<feature type="transmembrane region" description="Helical" evidence="2">
    <location>
        <begin position="129"/>
        <end position="150"/>
    </location>
</feature>
<reference evidence="4" key="2">
    <citation type="journal article" date="2020" name="Int. J. Syst. Evol. Microbiol.">
        <title>Genomic insights into a novel species Rhodoferax aquaticus sp. nov., isolated from freshwater.</title>
        <authorList>
            <person name="Li T."/>
            <person name="Zhuo Y."/>
            <person name="Jin C.Z."/>
            <person name="Wu X."/>
            <person name="Ko S.R."/>
            <person name="Jin F.J."/>
            <person name="Ahn C.Y."/>
            <person name="Oh H.M."/>
            <person name="Lee H.G."/>
            <person name="Jin L."/>
        </authorList>
    </citation>
    <scope>NUCLEOTIDE SEQUENCE [LARGE SCALE GENOMIC DNA]</scope>
    <source>
        <strain evidence="4">Gr-4</strain>
    </source>
</reference>
<dbReference type="SUPFAM" id="SSF103473">
    <property type="entry name" value="MFS general substrate transporter"/>
    <property type="match status" value="1"/>
</dbReference>
<comment type="similarity">
    <text evidence="1">Belongs to the sodium:galactoside symporter (TC 2.A.2) family.</text>
</comment>
<dbReference type="Gene3D" id="1.20.1250.20">
    <property type="entry name" value="MFS general substrate transporter like domains"/>
    <property type="match status" value="2"/>
</dbReference>
<dbReference type="GO" id="GO:0005886">
    <property type="term" value="C:plasma membrane"/>
    <property type="evidence" value="ECO:0007669"/>
    <property type="project" value="TreeGrafter"/>
</dbReference>
<keyword evidence="2" id="KW-0472">Membrane</keyword>
<evidence type="ECO:0000256" key="1">
    <source>
        <dbReference type="ARBA" id="ARBA00009617"/>
    </source>
</evidence>
<evidence type="ECO:0000313" key="4">
    <source>
        <dbReference type="Proteomes" id="UP000317365"/>
    </source>
</evidence>
<dbReference type="InterPro" id="IPR039672">
    <property type="entry name" value="MFS_2"/>
</dbReference>
<feature type="transmembrane region" description="Helical" evidence="2">
    <location>
        <begin position="312"/>
        <end position="330"/>
    </location>
</feature>
<dbReference type="GO" id="GO:0015293">
    <property type="term" value="F:symporter activity"/>
    <property type="evidence" value="ECO:0007669"/>
    <property type="project" value="InterPro"/>
</dbReference>
<feature type="transmembrane region" description="Helical" evidence="2">
    <location>
        <begin position="34"/>
        <end position="52"/>
    </location>
</feature>
<dbReference type="Pfam" id="PF13347">
    <property type="entry name" value="MFS_2"/>
    <property type="match status" value="1"/>
</dbReference>
<keyword evidence="2" id="KW-1133">Transmembrane helix</keyword>
<organism evidence="3 4">
    <name type="scientific">Rhodoferax aquaticus</name>
    <dbReference type="NCBI Taxonomy" id="2527691"/>
    <lineage>
        <taxon>Bacteria</taxon>
        <taxon>Pseudomonadati</taxon>
        <taxon>Pseudomonadota</taxon>
        <taxon>Betaproteobacteria</taxon>
        <taxon>Burkholderiales</taxon>
        <taxon>Comamonadaceae</taxon>
        <taxon>Rhodoferax</taxon>
    </lineage>
</organism>
<accession>A0A515EV47</accession>
<feature type="transmembrane region" description="Helical" evidence="2">
    <location>
        <begin position="384"/>
        <end position="404"/>
    </location>
</feature>
<dbReference type="PANTHER" id="PTHR11328:SF24">
    <property type="entry name" value="MAJOR FACILITATOR SUPERFAMILY (MFS) PROFILE DOMAIN-CONTAINING PROTEIN"/>
    <property type="match status" value="1"/>
</dbReference>
<dbReference type="GO" id="GO:0008643">
    <property type="term" value="P:carbohydrate transport"/>
    <property type="evidence" value="ECO:0007669"/>
    <property type="project" value="InterPro"/>
</dbReference>
<gene>
    <name evidence="3" type="ORF">EXZ61_21675</name>
</gene>
<reference evidence="4" key="1">
    <citation type="submission" date="2019-02" db="EMBL/GenBank/DDBJ databases">
        <title>Complete genome sequence of Rhodoferax sp. Gr-4.</title>
        <authorList>
            <person name="Jin L."/>
        </authorList>
    </citation>
    <scope>NUCLEOTIDE SEQUENCE [LARGE SCALE GENOMIC DNA]</scope>
    <source>
        <strain evidence="4">Gr-4</strain>
    </source>
</reference>
<keyword evidence="2" id="KW-0812">Transmembrane</keyword>
<feature type="transmembrane region" description="Helical" evidence="2">
    <location>
        <begin position="416"/>
        <end position="441"/>
    </location>
</feature>
<dbReference type="InterPro" id="IPR036259">
    <property type="entry name" value="MFS_trans_sf"/>
</dbReference>
<dbReference type="EMBL" id="CP036282">
    <property type="protein sequence ID" value="QDL56554.1"/>
    <property type="molecule type" value="Genomic_DNA"/>
</dbReference>
<feature type="transmembrane region" description="Helical" evidence="2">
    <location>
        <begin position="106"/>
        <end position="123"/>
    </location>
</feature>
<name>A0A515EV47_9BURK</name>
<feature type="transmembrane region" description="Helical" evidence="2">
    <location>
        <begin position="244"/>
        <end position="268"/>
    </location>
</feature>
<evidence type="ECO:0000256" key="2">
    <source>
        <dbReference type="SAM" id="Phobius"/>
    </source>
</evidence>
<dbReference type="AlphaFoldDB" id="A0A515EV47"/>
<proteinExistence type="inferred from homology"/>
<dbReference type="Proteomes" id="UP000317365">
    <property type="component" value="Chromosome"/>
</dbReference>
<dbReference type="KEGG" id="rhg:EXZ61_21675"/>
<feature type="transmembrane region" description="Helical" evidence="2">
    <location>
        <begin position="336"/>
        <end position="363"/>
    </location>
</feature>
<feature type="transmembrane region" description="Helical" evidence="2">
    <location>
        <begin position="64"/>
        <end position="85"/>
    </location>
</feature>
<dbReference type="RefSeq" id="WP_142813989.1">
    <property type="nucleotide sequence ID" value="NZ_CP036282.1"/>
</dbReference>
<protein>
    <submittedName>
        <fullName evidence="3">MFS transporter</fullName>
    </submittedName>
</protein>